<protein>
    <submittedName>
        <fullName evidence="1">Uncharacterized protein</fullName>
    </submittedName>
</protein>
<evidence type="ECO:0000313" key="2">
    <source>
        <dbReference type="Proteomes" id="UP001228113"/>
    </source>
</evidence>
<accession>A0AA48KFQ2</accession>
<gene>
    <name evidence="1" type="ORF">METESE_34900</name>
</gene>
<dbReference type="KEGG" id="msea:METESE_34900"/>
<proteinExistence type="predicted"/>
<name>A0AA48KFQ2_9BACT</name>
<keyword evidence="2" id="KW-1185">Reference proteome</keyword>
<dbReference type="EMBL" id="AP027081">
    <property type="protein sequence ID" value="BDU78532.1"/>
    <property type="molecule type" value="Genomic_DNA"/>
</dbReference>
<dbReference type="AlphaFoldDB" id="A0AA48KFQ2"/>
<dbReference type="RefSeq" id="WP_243328978.1">
    <property type="nucleotide sequence ID" value="NZ_AP027081.1"/>
</dbReference>
<sequence length="165" mass="17787">MPRSPAPLIDPPTAERLSGGISIGLASRSAANEPSLARALGCLVSADRRRITLFVLASQARALVKDIQAHGTLAVVFSQPSTHQSWQFKGVDAQVTGPRPGDARRVEAYQRRFVEEVRPLGFPEELVRTLLAFRPEDLLRLTVTPTSGFLQTPGKDAGAPLEALP</sequence>
<dbReference type="Proteomes" id="UP001228113">
    <property type="component" value="Chromosome"/>
</dbReference>
<reference evidence="1" key="1">
    <citation type="journal article" date="2023" name="Int. J. Syst. Evol. Microbiol.">
        <title>Mesoterricola silvestris gen. nov., sp. nov., Mesoterricola sediminis sp. nov., Geothrix oryzae sp. nov., Geothrix edaphica sp. nov., Geothrix rubra sp. nov., and Geothrix limicola sp. nov., six novel members of Acidobacteriota isolated from soils.</title>
        <authorList>
            <person name="Itoh H."/>
            <person name="Sugisawa Y."/>
            <person name="Mise K."/>
            <person name="Xu Z."/>
            <person name="Kuniyasu M."/>
            <person name="Ushijima N."/>
            <person name="Kawano K."/>
            <person name="Kobayashi E."/>
            <person name="Shiratori Y."/>
            <person name="Masuda Y."/>
            <person name="Senoo K."/>
        </authorList>
    </citation>
    <scope>NUCLEOTIDE SEQUENCE</scope>
    <source>
        <strain evidence="1">W786</strain>
    </source>
</reference>
<organism evidence="1 2">
    <name type="scientific">Mesoterricola sediminis</name>
    <dbReference type="NCBI Taxonomy" id="2927980"/>
    <lineage>
        <taxon>Bacteria</taxon>
        <taxon>Pseudomonadati</taxon>
        <taxon>Acidobacteriota</taxon>
        <taxon>Holophagae</taxon>
        <taxon>Holophagales</taxon>
        <taxon>Holophagaceae</taxon>
        <taxon>Mesoterricola</taxon>
    </lineage>
</organism>
<evidence type="ECO:0000313" key="1">
    <source>
        <dbReference type="EMBL" id="BDU78532.1"/>
    </source>
</evidence>